<dbReference type="InterPro" id="IPR051203">
    <property type="entry name" value="Polysaccharide_Synthase-Rel"/>
</dbReference>
<dbReference type="InterPro" id="IPR036291">
    <property type="entry name" value="NAD(P)-bd_dom_sf"/>
</dbReference>
<accession>A0A1H3Q0U7</accession>
<feature type="transmembrane region" description="Helical" evidence="2">
    <location>
        <begin position="107"/>
        <end position="133"/>
    </location>
</feature>
<dbReference type="PANTHER" id="PTHR43318:SF1">
    <property type="entry name" value="POLYSACCHARIDE BIOSYNTHESIS PROTEIN EPSC-RELATED"/>
    <property type="match status" value="1"/>
</dbReference>
<sequence length="636" mass="71704">MDFLKKLKILPRWIIAALDCIILLQSAFFGYLVRFNFELDIVEENGAFVGSLTFMLGGAMVMLNTKSYEGIVRHTGFRDGSIIFKTIMINFALFIVFNLLNEQFLTLPYLIPTSVLIIASLSSLFLLVFYRLVVKESFLYIKNGIPNKDLKIGVIFGAGEAGIIAQDVIKRDNKSDFHTIAFLDDDSKKEGKHIDGKRIYKGLGDLQRLASENGVTELIIAVRDLSIERKREIIDECLRVNVHVRIIPPINQWIDGGLNPGAIREVKIEDLLGRDQISLDNPKIEETLYGKVVMVTGAAGSIGSELCRQIIHYRPKLLILVDQAESPLYDIEQGLKDFGIFTPFKVILSDVRDRRKMKGIFRTYNPQVVFHAAAYKHVPMMENYPEESIRCNVLGTKNLADLSVLHNVEKFVLVSTDKAVNPTNVMGATKRAAEMYVQSLNEFLDNNHRNPHTKFITTRFGNVLGSNGSVIPLFKNQILKGGPITVTHPDITRYFMTIPEACHLVLEAGVMGNGGEIYVFDMGSPIKIVDLAMKMIQLSGKKFDEEIKIVYSGLRDGEKLYEELLNDSETVKITHHPKIKIAAVPHSSYHKIEGQIDLFHDMIEKGTENDLVSHLKNIVPEFISNSSRFEVLDRMN</sequence>
<keyword evidence="5" id="KW-1185">Reference proteome</keyword>
<reference evidence="4 5" key="1">
    <citation type="submission" date="2016-10" db="EMBL/GenBank/DDBJ databases">
        <authorList>
            <person name="Varghese N."/>
            <person name="Submissions S."/>
        </authorList>
    </citation>
    <scope>NUCLEOTIDE SEQUENCE [LARGE SCALE GENOMIC DNA]</scope>
    <source>
        <strain evidence="4 5">DSM 17997</strain>
    </source>
</reference>
<keyword evidence="2" id="KW-0812">Transmembrane</keyword>
<evidence type="ECO:0000256" key="1">
    <source>
        <dbReference type="ARBA" id="ARBA00007430"/>
    </source>
</evidence>
<feature type="transmembrane region" description="Helical" evidence="2">
    <location>
        <begin position="12"/>
        <end position="33"/>
    </location>
</feature>
<organism evidence="4 5">
    <name type="scientific">Rhodonellum ikkaensis</name>
    <dbReference type="NCBI Taxonomy" id="336829"/>
    <lineage>
        <taxon>Bacteria</taxon>
        <taxon>Pseudomonadati</taxon>
        <taxon>Bacteroidota</taxon>
        <taxon>Cytophagia</taxon>
        <taxon>Cytophagales</taxon>
        <taxon>Cytophagaceae</taxon>
        <taxon>Rhodonellum</taxon>
    </lineage>
</organism>
<dbReference type="CDD" id="cd05237">
    <property type="entry name" value="UDP_invert_4-6DH_SDR_e"/>
    <property type="match status" value="1"/>
</dbReference>
<comment type="caution">
    <text evidence="4">The sequence shown here is derived from an EMBL/GenBank/DDBJ whole genome shotgun (WGS) entry which is preliminary data.</text>
</comment>
<evidence type="ECO:0000313" key="4">
    <source>
        <dbReference type="EMBL" id="SDZ06956.1"/>
    </source>
</evidence>
<dbReference type="Pfam" id="PF02719">
    <property type="entry name" value="Polysacc_synt_2"/>
    <property type="match status" value="1"/>
</dbReference>
<dbReference type="RefSeq" id="WP_019600716.1">
    <property type="nucleotide sequence ID" value="NZ_FNQC01000005.1"/>
</dbReference>
<protein>
    <submittedName>
        <fullName evidence="4">NDP-sugar epimerase, includes UDP-GlcNAc-inverting 4,6-dehydratase FlaA1 and capsular polysaccharide biosynthesis protein EpsC</fullName>
    </submittedName>
</protein>
<dbReference type="SUPFAM" id="SSF51735">
    <property type="entry name" value="NAD(P)-binding Rossmann-fold domains"/>
    <property type="match status" value="2"/>
</dbReference>
<comment type="similarity">
    <text evidence="1">Belongs to the polysaccharide synthase family.</text>
</comment>
<dbReference type="EMBL" id="FNQC01000005">
    <property type="protein sequence ID" value="SDZ06956.1"/>
    <property type="molecule type" value="Genomic_DNA"/>
</dbReference>
<evidence type="ECO:0000256" key="2">
    <source>
        <dbReference type="SAM" id="Phobius"/>
    </source>
</evidence>
<proteinExistence type="inferred from homology"/>
<dbReference type="PANTHER" id="PTHR43318">
    <property type="entry name" value="UDP-N-ACETYLGLUCOSAMINE 4,6-DEHYDRATASE"/>
    <property type="match status" value="1"/>
</dbReference>
<evidence type="ECO:0000259" key="3">
    <source>
        <dbReference type="Pfam" id="PF02719"/>
    </source>
</evidence>
<dbReference type="Pfam" id="PF13727">
    <property type="entry name" value="CoA_binding_3"/>
    <property type="match status" value="1"/>
</dbReference>
<keyword evidence="2" id="KW-1133">Transmembrane helix</keyword>
<feature type="transmembrane region" description="Helical" evidence="2">
    <location>
        <begin position="83"/>
        <end position="101"/>
    </location>
</feature>
<dbReference type="Gene3D" id="3.40.50.720">
    <property type="entry name" value="NAD(P)-binding Rossmann-like Domain"/>
    <property type="match status" value="2"/>
</dbReference>
<gene>
    <name evidence="4" type="ORF">SAMN05444412_105145</name>
</gene>
<feature type="transmembrane region" description="Helical" evidence="2">
    <location>
        <begin position="45"/>
        <end position="63"/>
    </location>
</feature>
<dbReference type="InterPro" id="IPR003869">
    <property type="entry name" value="Polysac_CapD-like"/>
</dbReference>
<keyword evidence="2" id="KW-0472">Membrane</keyword>
<feature type="domain" description="Polysaccharide biosynthesis protein CapD-like" evidence="3">
    <location>
        <begin position="293"/>
        <end position="582"/>
    </location>
</feature>
<evidence type="ECO:0000313" key="5">
    <source>
        <dbReference type="Proteomes" id="UP000199663"/>
    </source>
</evidence>
<name>A0A1H3Q0U7_9BACT</name>
<dbReference type="Proteomes" id="UP000199663">
    <property type="component" value="Unassembled WGS sequence"/>
</dbReference>